<dbReference type="eggNOG" id="ENOG5032V3B">
    <property type="taxonomic scope" value="Bacteria"/>
</dbReference>
<keyword evidence="3" id="KW-1185">Reference proteome</keyword>
<accession>K9YY59</accession>
<dbReference type="Proteomes" id="UP000010482">
    <property type="component" value="Chromosome"/>
</dbReference>
<dbReference type="EMBL" id="CP003944">
    <property type="protein sequence ID" value="AFZ51849.1"/>
    <property type="molecule type" value="Genomic_DNA"/>
</dbReference>
<name>K9YY59_DACS8</name>
<dbReference type="PATRIC" id="fig|13035.3.peg.3789"/>
<evidence type="ECO:0000313" key="3">
    <source>
        <dbReference type="Proteomes" id="UP000010482"/>
    </source>
</evidence>
<dbReference type="KEGG" id="dsl:Dacsa_3344"/>
<feature type="coiled-coil region" evidence="1">
    <location>
        <begin position="119"/>
        <end position="146"/>
    </location>
</feature>
<dbReference type="AlphaFoldDB" id="K9YY59"/>
<dbReference type="OrthoDB" id="459290at2"/>
<gene>
    <name evidence="2" type="ORF">Dacsa_3344</name>
</gene>
<proteinExistence type="predicted"/>
<keyword evidence="1" id="KW-0175">Coiled coil</keyword>
<dbReference type="Gene3D" id="3.90.1720.10">
    <property type="entry name" value="endopeptidase domain like (from Nostoc punctiforme)"/>
    <property type="match status" value="1"/>
</dbReference>
<protein>
    <submittedName>
        <fullName evidence="2">NC domain protein</fullName>
    </submittedName>
</protein>
<reference evidence="2" key="1">
    <citation type="submission" date="2012-04" db="EMBL/GenBank/DDBJ databases">
        <title>Finished genome of Dactylococcopsis salina PCC 8305.</title>
        <authorList>
            <consortium name="US DOE Joint Genome Institute"/>
            <person name="Gugger M."/>
            <person name="Coursin T."/>
            <person name="Rippka R."/>
            <person name="Tandeau De Marsac N."/>
            <person name="Huntemann M."/>
            <person name="Wei C.-L."/>
            <person name="Han J."/>
            <person name="Detter J.C."/>
            <person name="Han C."/>
            <person name="Tapia R."/>
            <person name="Daligault H."/>
            <person name="Chen A."/>
            <person name="Krypides N."/>
            <person name="Mavromatis K."/>
            <person name="Markowitz V."/>
            <person name="Szeto E."/>
            <person name="Ivanova N."/>
            <person name="Ovchinnikova G."/>
            <person name="Pagani I."/>
            <person name="Pati A."/>
            <person name="Goodwin L."/>
            <person name="Peters L."/>
            <person name="Pitluck S."/>
            <person name="Woyke T."/>
            <person name="Kerfeld C."/>
        </authorList>
    </citation>
    <scope>NUCLEOTIDE SEQUENCE [LARGE SCALE GENOMIC DNA]</scope>
    <source>
        <strain evidence="2">PCC 8305</strain>
    </source>
</reference>
<sequence>MSTASIYHISIQTTAGLAHHYFISSDGTFENSLGWGPKGIEYKGEGVTLTPVQQKRLEEYPEKFGEYNIYNNNCEMFAWYIITGKRHSGQTQTNYFTAFGAKIISLGQPVLTVRGMEGYQWEQAIAKKLNEDLENARRERWKQAQAKTDEFWRKRDSK</sequence>
<evidence type="ECO:0000313" key="2">
    <source>
        <dbReference type="EMBL" id="AFZ51849.1"/>
    </source>
</evidence>
<dbReference type="HOGENOM" id="CLU_1552666_0_0_3"/>
<dbReference type="RefSeq" id="WP_015230824.1">
    <property type="nucleotide sequence ID" value="NC_019780.1"/>
</dbReference>
<organism evidence="2 3">
    <name type="scientific">Dactylococcopsis salina (strain PCC 8305)</name>
    <name type="common">Myxobactron salinum</name>
    <dbReference type="NCBI Taxonomy" id="13035"/>
    <lineage>
        <taxon>Bacteria</taxon>
        <taxon>Bacillati</taxon>
        <taxon>Cyanobacteriota</taxon>
        <taxon>Cyanophyceae</taxon>
        <taxon>Nodosilineales</taxon>
        <taxon>Cymatolegaceae</taxon>
        <taxon>Dactylococcopsis</taxon>
    </lineage>
</organism>
<dbReference type="STRING" id="13035.Dacsa_3344"/>
<evidence type="ECO:0000256" key="1">
    <source>
        <dbReference type="SAM" id="Coils"/>
    </source>
</evidence>